<dbReference type="Gene3D" id="3.40.50.620">
    <property type="entry name" value="HUPs"/>
    <property type="match status" value="1"/>
</dbReference>
<dbReference type="InterPro" id="IPR001962">
    <property type="entry name" value="Asn_synthase"/>
</dbReference>
<protein>
    <recommendedName>
        <fullName evidence="4">Asparagine synthetase domain-containing protein 1</fullName>
    </recommendedName>
</protein>
<accession>A0A3Q3AZ27</accession>
<feature type="chain" id="PRO_5018767270" description="Asparagine synthetase domain-containing protein 1" evidence="6">
    <location>
        <begin position="20"/>
        <end position="600"/>
    </location>
</feature>
<dbReference type="SUPFAM" id="SSF52402">
    <property type="entry name" value="Adenine nucleotide alpha hydrolases-like"/>
    <property type="match status" value="1"/>
</dbReference>
<evidence type="ECO:0000256" key="5">
    <source>
        <dbReference type="SAM" id="MobiDB-lite"/>
    </source>
</evidence>
<proteinExistence type="predicted"/>
<sequence length="600" mass="66030">MCGILCLLSLSAARFECDGRIDGSLQRRGPNSSRKVTVTGTNSSYRCLFSAHLLHMRGLFTPQPVQDHAGNILMWNGEIFGGLPVMPEENDTGVACQRLSSCGTPLEVLSVLSAIQGPWGLVYYQRAGDFLWFGRDFFGRRSLLWKYEAEVLTLTSVAAQIFPPDESKWKEIPAVGVFRLDLKEAARSGSMNFEFFPWAHAGSNRTSLCSQTLQDSVPDGCSAVLNPAGLVLDAPVCPLNASLPESVNKTEIPSDSDLSATDRQDLLRSRENPAQVDRLIGVLSEAVKKRVQPSPFGPQNDSASNDSADVAVLFSGGLDSMILAALADRHIPAHQPIDLLNVAFEQQNKSEQKPKRDRRKSSEPGTERAQTFSPFDVPDRLSGRSGLRELQELNPERRWRFVEIDVTLEKLQEARKARICHLLHPLETVLDDSIGCAVWFAARGAGVEGHRPFSSSAKVILTGAGADEQLAGYSRHRERFKASGLEGLIQEVDMELGRISSRNLGRDDRVIGDHGKEARFPYLDEGVVGLLNSLPMWEKADLSLPRGVGEKLLLRLAARRLGLGQSAVLPKRAIQFGSRIAKMEDGRERASDRCSRLLPE</sequence>
<feature type="compositionally biased region" description="Basic and acidic residues" evidence="5">
    <location>
        <begin position="348"/>
        <end position="366"/>
    </location>
</feature>
<keyword evidence="9" id="KW-1185">Reference proteome</keyword>
<keyword evidence="6" id="KW-0732">Signal</keyword>
<dbReference type="PANTHER" id="PTHR45937:SF1">
    <property type="entry name" value="ASPARAGINE SYNTHETASE DOMAIN-CONTAINING PROTEIN 1"/>
    <property type="match status" value="1"/>
</dbReference>
<feature type="domain" description="Asparagine synthetase" evidence="7">
    <location>
        <begin position="308"/>
        <end position="353"/>
    </location>
</feature>
<dbReference type="CTD" id="54529"/>
<organism evidence="8 9">
    <name type="scientific">Kryptolebias marmoratus</name>
    <name type="common">Mangrove killifish</name>
    <name type="synonym">Rivulus marmoratus</name>
    <dbReference type="NCBI Taxonomy" id="37003"/>
    <lineage>
        <taxon>Eukaryota</taxon>
        <taxon>Metazoa</taxon>
        <taxon>Chordata</taxon>
        <taxon>Craniata</taxon>
        <taxon>Vertebrata</taxon>
        <taxon>Euteleostomi</taxon>
        <taxon>Actinopterygii</taxon>
        <taxon>Neopterygii</taxon>
        <taxon>Teleostei</taxon>
        <taxon>Neoteleostei</taxon>
        <taxon>Acanthomorphata</taxon>
        <taxon>Ovalentaria</taxon>
        <taxon>Atherinomorphae</taxon>
        <taxon>Cyprinodontiformes</taxon>
        <taxon>Rivulidae</taxon>
        <taxon>Kryptolebias</taxon>
    </lineage>
</organism>
<dbReference type="SUPFAM" id="SSF56235">
    <property type="entry name" value="N-terminal nucleophile aminohydrolases (Ntn hydrolases)"/>
    <property type="match status" value="1"/>
</dbReference>
<evidence type="ECO:0000313" key="8">
    <source>
        <dbReference type="Ensembl" id="ENSKMAP00000021851.1"/>
    </source>
</evidence>
<dbReference type="GO" id="GO:0006529">
    <property type="term" value="P:asparagine biosynthetic process"/>
    <property type="evidence" value="ECO:0007669"/>
    <property type="project" value="UniProtKB-KW"/>
</dbReference>
<evidence type="ECO:0000256" key="1">
    <source>
        <dbReference type="ARBA" id="ARBA00022605"/>
    </source>
</evidence>
<evidence type="ECO:0000313" key="9">
    <source>
        <dbReference type="Proteomes" id="UP000264800"/>
    </source>
</evidence>
<evidence type="ECO:0000256" key="6">
    <source>
        <dbReference type="SAM" id="SignalP"/>
    </source>
</evidence>
<reference evidence="8" key="2">
    <citation type="submission" date="2025-09" db="UniProtKB">
        <authorList>
            <consortium name="Ensembl"/>
        </authorList>
    </citation>
    <scope>IDENTIFICATION</scope>
</reference>
<keyword evidence="3" id="KW-0315">Glutamine amidotransferase</keyword>
<dbReference type="GeneID" id="108250761"/>
<name>A0A3Q3AZ27_KRYMA</name>
<evidence type="ECO:0000256" key="3">
    <source>
        <dbReference type="ARBA" id="ARBA00022962"/>
    </source>
</evidence>
<dbReference type="Pfam" id="PF00733">
    <property type="entry name" value="Asn_synthase"/>
    <property type="match status" value="1"/>
</dbReference>
<dbReference type="PANTHER" id="PTHR45937">
    <property type="entry name" value="ASPARAGINE SYNTHETASE DOMAIN-CONTAINING PROTEIN 1"/>
    <property type="match status" value="1"/>
</dbReference>
<dbReference type="Gene3D" id="3.60.20.10">
    <property type="entry name" value="Glutamine Phosphoribosylpyrophosphate, subunit 1, domain 1"/>
    <property type="match status" value="1"/>
</dbReference>
<dbReference type="Proteomes" id="UP000264800">
    <property type="component" value="Unplaced"/>
</dbReference>
<dbReference type="InterPro" id="IPR029055">
    <property type="entry name" value="Ntn_hydrolases_N"/>
</dbReference>
<dbReference type="RefSeq" id="XP_017296277.1">
    <property type="nucleotide sequence ID" value="XM_017440788.3"/>
</dbReference>
<dbReference type="CDD" id="cd01991">
    <property type="entry name" value="Asn_synthase_B_C"/>
    <property type="match status" value="1"/>
</dbReference>
<dbReference type="GeneTree" id="ENSGT00390000012446"/>
<dbReference type="AlphaFoldDB" id="A0A3Q3AZ27"/>
<dbReference type="Ensembl" id="ENSKMAT00000022132.1">
    <property type="protein sequence ID" value="ENSKMAP00000021851.1"/>
    <property type="gene ID" value="ENSKMAG00000016232.1"/>
</dbReference>
<feature type="signal peptide" evidence="6">
    <location>
        <begin position="1"/>
        <end position="19"/>
    </location>
</feature>
<keyword evidence="1" id="KW-0028">Amino-acid biosynthesis</keyword>
<dbReference type="GO" id="GO:0004066">
    <property type="term" value="F:asparagine synthase (glutamine-hydrolyzing) activity"/>
    <property type="evidence" value="ECO:0007669"/>
    <property type="project" value="InterPro"/>
</dbReference>
<dbReference type="InterPro" id="IPR014729">
    <property type="entry name" value="Rossmann-like_a/b/a_fold"/>
</dbReference>
<feature type="region of interest" description="Disordered" evidence="5">
    <location>
        <begin position="346"/>
        <end position="380"/>
    </location>
</feature>
<dbReference type="InterPro" id="IPR051857">
    <property type="entry name" value="Asn_synthetase_domain"/>
</dbReference>
<evidence type="ECO:0000259" key="7">
    <source>
        <dbReference type="Pfam" id="PF00733"/>
    </source>
</evidence>
<keyword evidence="2" id="KW-0061">Asparagine biosynthesis</keyword>
<evidence type="ECO:0000256" key="4">
    <source>
        <dbReference type="ARBA" id="ARBA00040716"/>
    </source>
</evidence>
<dbReference type="KEGG" id="kmr:108250761"/>
<reference evidence="8" key="1">
    <citation type="submission" date="2025-08" db="UniProtKB">
        <authorList>
            <consortium name="Ensembl"/>
        </authorList>
    </citation>
    <scope>IDENTIFICATION</scope>
</reference>
<dbReference type="OMA" id="SVYESCP"/>
<dbReference type="STRING" id="37003.ENSKMAP00000021851"/>
<dbReference type="OrthoDB" id="10252281at2759"/>
<evidence type="ECO:0000256" key="2">
    <source>
        <dbReference type="ARBA" id="ARBA00022888"/>
    </source>
</evidence>
<dbReference type="RefSeq" id="XP_017296276.1">
    <property type="nucleotide sequence ID" value="XM_017440787.3"/>
</dbReference>